<dbReference type="PROSITE" id="PS50106">
    <property type="entry name" value="PDZ"/>
    <property type="match status" value="1"/>
</dbReference>
<organism evidence="3">
    <name type="scientific">Hanusia phi</name>
    <dbReference type="NCBI Taxonomy" id="3032"/>
    <lineage>
        <taxon>Eukaryota</taxon>
        <taxon>Cryptophyceae</taxon>
        <taxon>Pyrenomonadales</taxon>
        <taxon>Geminigeraceae</taxon>
        <taxon>Hanusia</taxon>
    </lineage>
</organism>
<dbReference type="EMBL" id="HBEO01030503">
    <property type="protein sequence ID" value="CAD8502895.1"/>
    <property type="molecule type" value="Transcribed_RNA"/>
</dbReference>
<name>A0A7S0F4E6_9CRYP</name>
<feature type="region of interest" description="Disordered" evidence="1">
    <location>
        <begin position="335"/>
        <end position="358"/>
    </location>
</feature>
<gene>
    <name evidence="3" type="ORF">HPHI1048_LOCUS20687</name>
</gene>
<dbReference type="InterPro" id="IPR001478">
    <property type="entry name" value="PDZ"/>
</dbReference>
<dbReference type="SUPFAM" id="SSF50156">
    <property type="entry name" value="PDZ domain-like"/>
    <property type="match status" value="1"/>
</dbReference>
<feature type="compositionally biased region" description="Acidic residues" evidence="1">
    <location>
        <begin position="336"/>
        <end position="348"/>
    </location>
</feature>
<reference evidence="3" key="1">
    <citation type="submission" date="2021-01" db="EMBL/GenBank/DDBJ databases">
        <authorList>
            <person name="Corre E."/>
            <person name="Pelletier E."/>
            <person name="Niang G."/>
            <person name="Scheremetjew M."/>
            <person name="Finn R."/>
            <person name="Kale V."/>
            <person name="Holt S."/>
            <person name="Cochrane G."/>
            <person name="Meng A."/>
            <person name="Brown T."/>
            <person name="Cohen L."/>
        </authorList>
    </citation>
    <scope>NUCLEOTIDE SEQUENCE</scope>
    <source>
        <strain evidence="3">CCMP325</strain>
    </source>
</reference>
<proteinExistence type="predicted"/>
<dbReference type="SMART" id="SM00228">
    <property type="entry name" value="PDZ"/>
    <property type="match status" value="1"/>
</dbReference>
<feature type="domain" description="PDZ" evidence="2">
    <location>
        <begin position="1"/>
        <end position="67"/>
    </location>
</feature>
<accession>A0A7S0F4E6</accession>
<sequence>MGPMGRTGLGIRFASQRTGGEDGLKVEEVLEDYDAAVNGKVRRDDNIVAIDGVNISQLSMKEITNLILGEEGSSVQMDIFRNECPDSLIRVQVFRCKFAQDVAKEIRSHGSESQRVQSACQKILDTTLCQTLSDAELQMARTLFDRFKKENKNSSITFEHFKQIYAYRQGEKRKQPDTSNIPIDDSSLFKTEKQIEKMQTMEQRLAERRSHNLKMTSKENLCRCLSKIYVQVGEHQQLELKQRFRQLMELKDGNYRTDEFANFVLELVNNLPAKDSPANIELELEFRAIFADLLSVSLDVFDEEHSLPRRLLPHLMRWKRGQNIKIANEKGLGEIPEVEDDQVQDQEESSAPHPMLERLRNELPTSQVHRFFDSISACS</sequence>
<evidence type="ECO:0000313" key="3">
    <source>
        <dbReference type="EMBL" id="CAD8502895.1"/>
    </source>
</evidence>
<evidence type="ECO:0000259" key="2">
    <source>
        <dbReference type="PROSITE" id="PS50106"/>
    </source>
</evidence>
<dbReference type="AlphaFoldDB" id="A0A7S0F4E6"/>
<dbReference type="Pfam" id="PF00595">
    <property type="entry name" value="PDZ"/>
    <property type="match status" value="1"/>
</dbReference>
<evidence type="ECO:0000256" key="1">
    <source>
        <dbReference type="SAM" id="MobiDB-lite"/>
    </source>
</evidence>
<dbReference type="InterPro" id="IPR036034">
    <property type="entry name" value="PDZ_sf"/>
</dbReference>
<dbReference type="Gene3D" id="2.30.42.10">
    <property type="match status" value="1"/>
</dbReference>
<protein>
    <recommendedName>
        <fullName evidence="2">PDZ domain-containing protein</fullName>
    </recommendedName>
</protein>